<sequence length="331" mass="37364">MDEILMTEYRGDILECINRGHIVIVDDKGKIVHEVGDGDFQAYFRSSAKPIQAIPFISRGLQEKFNLTDKELAILAASHRAEKEHVDVLVNVMNKIGIKDEEFICKPTYPLKEDEKIKLIKAGEEKKSIYHNCSGKHLGLMGLCLDMGEDMKNYWKKDSIIQKEILRYISYMADIDEGEIGIGVDGCGVPVFAAPLKNLATAYMKMACPEVIKHRKVRDSVIKITKVMNTYPKMISGTGLICSTLLEDENIIAKGGARGIYCFGLKKEKLGIAIKVMDGSEAPWPYIIISILEQLNYENKNTIKKLRDRFNSELVNDNNLIVGRRVCKFKL</sequence>
<evidence type="ECO:0000313" key="1">
    <source>
        <dbReference type="EMBL" id="MCM1991011.1"/>
    </source>
</evidence>
<keyword evidence="2" id="KW-1185">Reference proteome</keyword>
<organism evidence="1 2">
    <name type="scientific">Oceanirhabdus seepicola</name>
    <dbReference type="NCBI Taxonomy" id="2828781"/>
    <lineage>
        <taxon>Bacteria</taxon>
        <taxon>Bacillati</taxon>
        <taxon>Bacillota</taxon>
        <taxon>Clostridia</taxon>
        <taxon>Eubacteriales</taxon>
        <taxon>Clostridiaceae</taxon>
        <taxon>Oceanirhabdus</taxon>
    </lineage>
</organism>
<name>A0A9J6P384_9CLOT</name>
<dbReference type="RefSeq" id="WP_250860121.1">
    <property type="nucleotide sequence ID" value="NZ_JAGSOJ010000003.1"/>
</dbReference>
<accession>A0A9J6P384</accession>
<dbReference type="PANTHER" id="PTHR42110">
    <property type="entry name" value="L-ASPARAGINASE, PUTATIVE (AFU_ORTHOLOGUE AFUA_3G11890)-RELATED"/>
    <property type="match status" value="1"/>
</dbReference>
<reference evidence="1" key="1">
    <citation type="journal article" date="2021" name="mSystems">
        <title>Bacteria and Archaea Synergistically Convert Glycine Betaine to Biogenic Methane in the Formosa Cold Seep of the South China Sea.</title>
        <authorList>
            <person name="Li L."/>
            <person name="Zhang W."/>
            <person name="Zhang S."/>
            <person name="Song L."/>
            <person name="Sun Q."/>
            <person name="Zhang H."/>
            <person name="Xiang H."/>
            <person name="Dong X."/>
        </authorList>
    </citation>
    <scope>NUCLEOTIDE SEQUENCE</scope>
    <source>
        <strain evidence="1">ZWT</strain>
    </source>
</reference>
<dbReference type="PANTHER" id="PTHR42110:SF1">
    <property type="entry name" value="L-ASPARAGINASE, PUTATIVE (AFU_ORTHOLOGUE AFUA_3G11890)-RELATED"/>
    <property type="match status" value="1"/>
</dbReference>
<evidence type="ECO:0000313" key="2">
    <source>
        <dbReference type="Proteomes" id="UP001056429"/>
    </source>
</evidence>
<dbReference type="EMBL" id="JAGSOJ010000003">
    <property type="protein sequence ID" value="MCM1991011.1"/>
    <property type="molecule type" value="Genomic_DNA"/>
</dbReference>
<dbReference type="AlphaFoldDB" id="A0A9J6P384"/>
<gene>
    <name evidence="1" type="ORF">KDK92_14865</name>
</gene>
<dbReference type="InterPro" id="IPR010349">
    <property type="entry name" value="Asparaginase_II"/>
</dbReference>
<dbReference type="Proteomes" id="UP001056429">
    <property type="component" value="Unassembled WGS sequence"/>
</dbReference>
<protein>
    <submittedName>
        <fullName evidence="1">Asparaginase</fullName>
    </submittedName>
</protein>
<reference evidence="1" key="2">
    <citation type="submission" date="2021-04" db="EMBL/GenBank/DDBJ databases">
        <authorList>
            <person name="Dong X."/>
        </authorList>
    </citation>
    <scope>NUCLEOTIDE SEQUENCE</scope>
    <source>
        <strain evidence="1">ZWT</strain>
    </source>
</reference>
<dbReference type="Pfam" id="PF06089">
    <property type="entry name" value="Asparaginase_II"/>
    <property type="match status" value="1"/>
</dbReference>
<proteinExistence type="predicted"/>
<comment type="caution">
    <text evidence="1">The sequence shown here is derived from an EMBL/GenBank/DDBJ whole genome shotgun (WGS) entry which is preliminary data.</text>
</comment>